<dbReference type="STRING" id="50376.A0A517KZE4"/>
<evidence type="ECO:0008006" key="12">
    <source>
        <dbReference type="Google" id="ProtNLM"/>
    </source>
</evidence>
<dbReference type="GO" id="GO:0042765">
    <property type="term" value="C:GPI-anchor transamidase complex"/>
    <property type="evidence" value="ECO:0007669"/>
    <property type="project" value="InterPro"/>
</dbReference>
<dbReference type="UniPathway" id="UPA00196"/>
<gene>
    <name evidence="10" type="ORF">FKW77_004825</name>
</gene>
<feature type="transmembrane region" description="Helical" evidence="9">
    <location>
        <begin position="125"/>
        <end position="151"/>
    </location>
</feature>
<dbReference type="AlphaFoldDB" id="A0A517KZE4"/>
<evidence type="ECO:0000256" key="1">
    <source>
        <dbReference type="ARBA" id="ARBA00004477"/>
    </source>
</evidence>
<proteinExistence type="inferred from homology"/>
<dbReference type="OrthoDB" id="549017at2759"/>
<evidence type="ECO:0000313" key="10">
    <source>
        <dbReference type="EMBL" id="QDS68753.1"/>
    </source>
</evidence>
<comment type="subcellular location">
    <subcellularLocation>
        <location evidence="1">Endoplasmic reticulum membrane</location>
        <topology evidence="1">Multi-pass membrane protein</topology>
    </subcellularLocation>
</comment>
<evidence type="ECO:0000256" key="7">
    <source>
        <dbReference type="ARBA" id="ARBA00022989"/>
    </source>
</evidence>
<comment type="similarity">
    <text evidence="3">Belongs to the PIGU family.</text>
</comment>
<dbReference type="Pfam" id="PF06728">
    <property type="entry name" value="PIG-U"/>
    <property type="match status" value="1"/>
</dbReference>
<dbReference type="PANTHER" id="PTHR13121:SF0">
    <property type="entry name" value="PHOSPHATIDYLINOSITOL GLYCAN ANCHOR BIOSYNTHESIS CLASS U PROTEIN"/>
    <property type="match status" value="1"/>
</dbReference>
<keyword evidence="11" id="KW-1185">Reference proteome</keyword>
<keyword evidence="5 9" id="KW-0812">Transmembrane</keyword>
<evidence type="ECO:0000256" key="4">
    <source>
        <dbReference type="ARBA" id="ARBA00022502"/>
    </source>
</evidence>
<feature type="transmembrane region" description="Helical" evidence="9">
    <location>
        <begin position="247"/>
        <end position="265"/>
    </location>
</feature>
<keyword evidence="4" id="KW-0337">GPI-anchor biosynthesis</keyword>
<evidence type="ECO:0000256" key="8">
    <source>
        <dbReference type="ARBA" id="ARBA00023136"/>
    </source>
</evidence>
<protein>
    <recommendedName>
        <fullName evidence="12">GPI transamidase component</fullName>
    </recommendedName>
</protein>
<keyword evidence="8 9" id="KW-0472">Membrane</keyword>
<feature type="transmembrane region" description="Helical" evidence="9">
    <location>
        <begin position="277"/>
        <end position="297"/>
    </location>
</feature>
<evidence type="ECO:0000256" key="5">
    <source>
        <dbReference type="ARBA" id="ARBA00022692"/>
    </source>
</evidence>
<evidence type="ECO:0000313" key="11">
    <source>
        <dbReference type="Proteomes" id="UP000316270"/>
    </source>
</evidence>
<comment type="pathway">
    <text evidence="2">Glycolipid biosynthesis; glycosylphosphatidylinositol-anchor biosynthesis.</text>
</comment>
<sequence>MDKQKALLYGSAVAIRLLLFIAFPSLPPVLTGRVEISTPVTSFKRLQEGLFLYTHNISPYDGGVFHQAPLLLPLFSLFPDPARYPLFTGLFFIILDLLSAHALTRIAKTGVSVSARLFSSPRKEFRYGSTAIAAAYLFNPFTIATCIARPTSVLTNTFILSAIASAANGQSFILALSAASYLSLYPVLLFPPLTILCYDETFRTKKAQSAVTFTILHFAGLLGSIGMLLGLSYLIVGESWQFLASTYGTYLLLPDLTPNVGLWWYFFIEMFDSFREFFLGVFWLHMASYVGGLSIRFQKQPLFAIVAMLGIIAIFQPYPSIADTSLFLGVVPLYRHLFPLMRYSFLATAVIMYATLLGPAFYHLWIYAGSGNANFFYAITLVWSLGLIVVLGDMIYAVIRDELEAERPELKGKEARQM</sequence>
<feature type="transmembrane region" description="Helical" evidence="9">
    <location>
        <begin position="84"/>
        <end position="104"/>
    </location>
</feature>
<feature type="transmembrane region" description="Helical" evidence="9">
    <location>
        <begin position="171"/>
        <end position="198"/>
    </location>
</feature>
<name>A0A517KZE4_9PEZI</name>
<feature type="transmembrane region" description="Helical" evidence="9">
    <location>
        <begin position="7"/>
        <end position="26"/>
    </location>
</feature>
<evidence type="ECO:0000256" key="2">
    <source>
        <dbReference type="ARBA" id="ARBA00004687"/>
    </source>
</evidence>
<dbReference type="Proteomes" id="UP000316270">
    <property type="component" value="Chromosome 2"/>
</dbReference>
<feature type="transmembrane region" description="Helical" evidence="9">
    <location>
        <begin position="343"/>
        <end position="368"/>
    </location>
</feature>
<keyword evidence="7 9" id="KW-1133">Transmembrane helix</keyword>
<evidence type="ECO:0000256" key="3">
    <source>
        <dbReference type="ARBA" id="ARBA00010026"/>
    </source>
</evidence>
<evidence type="ECO:0000256" key="6">
    <source>
        <dbReference type="ARBA" id="ARBA00022824"/>
    </source>
</evidence>
<feature type="transmembrane region" description="Helical" evidence="9">
    <location>
        <begin position="374"/>
        <end position="399"/>
    </location>
</feature>
<feature type="transmembrane region" description="Helical" evidence="9">
    <location>
        <begin position="303"/>
        <end position="331"/>
    </location>
</feature>
<accession>A0A517KZE4</accession>
<evidence type="ECO:0000256" key="9">
    <source>
        <dbReference type="SAM" id="Phobius"/>
    </source>
</evidence>
<reference evidence="10 11" key="1">
    <citation type="submission" date="2019-07" db="EMBL/GenBank/DDBJ databases">
        <title>Finished genome of Venturia effusa.</title>
        <authorList>
            <person name="Young C.A."/>
            <person name="Cox M.P."/>
            <person name="Ganley A.R.D."/>
            <person name="David W.J."/>
        </authorList>
    </citation>
    <scope>NUCLEOTIDE SEQUENCE [LARGE SCALE GENOMIC DNA]</scope>
    <source>
        <strain evidence="11">albino</strain>
    </source>
</reference>
<dbReference type="InterPro" id="IPR009600">
    <property type="entry name" value="PIG-U"/>
</dbReference>
<dbReference type="GO" id="GO:0006506">
    <property type="term" value="P:GPI anchor biosynthetic process"/>
    <property type="evidence" value="ECO:0007669"/>
    <property type="project" value="UniProtKB-UniPathway"/>
</dbReference>
<dbReference type="EMBL" id="CP042186">
    <property type="protein sequence ID" value="QDS68753.1"/>
    <property type="molecule type" value="Genomic_DNA"/>
</dbReference>
<dbReference type="GO" id="GO:0016255">
    <property type="term" value="P:attachment of GPI anchor to protein"/>
    <property type="evidence" value="ECO:0007669"/>
    <property type="project" value="InterPro"/>
</dbReference>
<dbReference type="PANTHER" id="PTHR13121">
    <property type="entry name" value="GPI TRANSAMIDASE COMPONENT PIG-U"/>
    <property type="match status" value="1"/>
</dbReference>
<feature type="transmembrane region" description="Helical" evidence="9">
    <location>
        <begin position="210"/>
        <end position="235"/>
    </location>
</feature>
<keyword evidence="6" id="KW-0256">Endoplasmic reticulum</keyword>
<organism evidence="10 11">
    <name type="scientific">Venturia effusa</name>
    <dbReference type="NCBI Taxonomy" id="50376"/>
    <lineage>
        <taxon>Eukaryota</taxon>
        <taxon>Fungi</taxon>
        <taxon>Dikarya</taxon>
        <taxon>Ascomycota</taxon>
        <taxon>Pezizomycotina</taxon>
        <taxon>Dothideomycetes</taxon>
        <taxon>Pleosporomycetidae</taxon>
        <taxon>Venturiales</taxon>
        <taxon>Venturiaceae</taxon>
        <taxon>Venturia</taxon>
    </lineage>
</organism>